<gene>
    <name evidence="2" type="ORF">B4167_1997</name>
</gene>
<dbReference type="EMBL" id="JXLU01000030">
    <property type="protein sequence ID" value="KIO73580.1"/>
    <property type="molecule type" value="Genomic_DNA"/>
</dbReference>
<reference evidence="2 3" key="1">
    <citation type="submission" date="2015-01" db="EMBL/GenBank/DDBJ databases">
        <title>Draft Genome Sequences of Four Bacillus thermoamylovorans Strains, Isolated From Food Products.</title>
        <authorList>
            <person name="Krawcyk A.O."/>
            <person name="Berendsen E.M."/>
            <person name="Eijlander R.T."/>
            <person name="de Jong A."/>
            <person name="Wells-Bennik M."/>
            <person name="Kuipers O.P."/>
        </authorList>
    </citation>
    <scope>NUCLEOTIDE SEQUENCE [LARGE SCALE GENOMIC DNA]</scope>
    <source>
        <strain evidence="2 3">B4167</strain>
    </source>
</reference>
<keyword evidence="1" id="KW-1133">Transmembrane helix</keyword>
<organism evidence="2 3">
    <name type="scientific">Caldibacillus thermoamylovorans</name>
    <dbReference type="NCBI Taxonomy" id="35841"/>
    <lineage>
        <taxon>Bacteria</taxon>
        <taxon>Bacillati</taxon>
        <taxon>Bacillota</taxon>
        <taxon>Bacilli</taxon>
        <taxon>Bacillales</taxon>
        <taxon>Bacillaceae</taxon>
        <taxon>Caldibacillus</taxon>
    </lineage>
</organism>
<dbReference type="AlphaFoldDB" id="A0ABD4A8X9"/>
<accession>A0ABD4A8X9</accession>
<name>A0ABD4A8X9_9BACI</name>
<feature type="transmembrane region" description="Helical" evidence="1">
    <location>
        <begin position="43"/>
        <end position="66"/>
    </location>
</feature>
<sequence>MTNEPKLIPKISYKGVFIFLIILFAGVYLIPILLNFLGLPKSVSYFLAAGISSSIALILILTKIDAKKGDEVYFKKRIIISIIVGFTTSALMTFVYGGDVID</sequence>
<comment type="caution">
    <text evidence="2">The sequence shown here is derived from an EMBL/GenBank/DDBJ whole genome shotgun (WGS) entry which is preliminary data.</text>
</comment>
<keyword evidence="1" id="KW-0812">Transmembrane</keyword>
<evidence type="ECO:0000313" key="2">
    <source>
        <dbReference type="EMBL" id="KIO73580.1"/>
    </source>
</evidence>
<evidence type="ECO:0000313" key="3">
    <source>
        <dbReference type="Proteomes" id="UP000032076"/>
    </source>
</evidence>
<dbReference type="Proteomes" id="UP000032076">
    <property type="component" value="Unassembled WGS sequence"/>
</dbReference>
<keyword evidence="1" id="KW-0472">Membrane</keyword>
<evidence type="ECO:0000256" key="1">
    <source>
        <dbReference type="SAM" id="Phobius"/>
    </source>
</evidence>
<protein>
    <submittedName>
        <fullName evidence="2">Uncharacterized protein</fullName>
    </submittedName>
</protein>
<dbReference type="KEGG" id="bthv:CQJ30_16820"/>
<dbReference type="RefSeq" id="WP_041902250.1">
    <property type="nucleotide sequence ID" value="NZ_CP023704.1"/>
</dbReference>
<feature type="transmembrane region" description="Helical" evidence="1">
    <location>
        <begin position="78"/>
        <end position="97"/>
    </location>
</feature>
<feature type="transmembrane region" description="Helical" evidence="1">
    <location>
        <begin position="16"/>
        <end position="37"/>
    </location>
</feature>
<proteinExistence type="predicted"/>